<dbReference type="EMBL" id="JAARVG010000005">
    <property type="protein sequence ID" value="MBC1793174.1"/>
    <property type="molecule type" value="Genomic_DNA"/>
</dbReference>
<evidence type="ECO:0000313" key="17">
    <source>
        <dbReference type="Proteomes" id="UP000532866"/>
    </source>
</evidence>
<evidence type="ECO:0000313" key="5">
    <source>
        <dbReference type="EMBL" id="MBC1563973.1"/>
    </source>
</evidence>
<evidence type="ECO:0000313" key="10">
    <source>
        <dbReference type="EMBL" id="MBC2166034.1"/>
    </source>
</evidence>
<dbReference type="EMBL" id="JAARSH010000002">
    <property type="protein sequence ID" value="MBC1615185.1"/>
    <property type="molecule type" value="Genomic_DNA"/>
</dbReference>
<dbReference type="Proteomes" id="UP000543005">
    <property type="component" value="Unassembled WGS sequence"/>
</dbReference>
<dbReference type="Proteomes" id="UP000548082">
    <property type="component" value="Unassembled WGS sequence"/>
</dbReference>
<dbReference type="Proteomes" id="UP000546806">
    <property type="component" value="Unassembled WGS sequence"/>
</dbReference>
<reference evidence="16 17" key="2">
    <citation type="submission" date="2020-03" db="EMBL/GenBank/DDBJ databases">
        <title>Soil Listeria distribution.</title>
        <authorList>
            <person name="Liao J."/>
            <person name="Wiedmann M."/>
        </authorList>
    </citation>
    <scope>NUCLEOTIDE SEQUENCE [LARGE SCALE GENOMIC DNA]</scope>
    <source>
        <strain evidence="14 25">FSL L7-0039</strain>
        <strain evidence="13 21">FSL L7-0051</strain>
        <strain evidence="12 27">FSL L7-0054</strain>
        <strain evidence="10 16">FSL L7-0245</strain>
        <strain evidence="11 20">FSL L7-0259</strain>
        <strain evidence="9 23">FSL L7-0435</strain>
        <strain evidence="7 19">FSL L7-0978</strain>
        <strain evidence="8 24">FSL L7-0990</strain>
        <strain evidence="6 26">FSL L7-1299</strain>
        <strain evidence="5 28">FSL L7-1427</strain>
        <strain evidence="4 18">FSL L7-1547</strain>
        <strain evidence="3 22">FSL L7-1658</strain>
        <strain evidence="2 17">FSL L7-1833</strain>
    </source>
</reference>
<gene>
    <name evidence="1" type="ORF">EP57_07180</name>
    <name evidence="2" type="ORF">HB759_04560</name>
    <name evidence="3" type="ORF">HB836_08130</name>
    <name evidence="6" type="ORF">HB904_03235</name>
    <name evidence="5" type="ORF">HB907_01050</name>
    <name evidence="7" type="ORF">HCA52_07060</name>
    <name evidence="8" type="ORF">HCA55_06300</name>
    <name evidence="9" type="ORF">HCA78_11975</name>
    <name evidence="10" type="ORF">HCB26_05570</name>
    <name evidence="11" type="ORF">HCB27_10845</name>
    <name evidence="12" type="ORF">HCB69_14240</name>
    <name evidence="13" type="ORF">HCC36_15610</name>
    <name evidence="4" type="ORF">HCI99_16215</name>
    <name evidence="14" type="ORF">HCJ81_07070</name>
</gene>
<proteinExistence type="predicted"/>
<evidence type="ECO:0000313" key="13">
    <source>
        <dbReference type="EMBL" id="MBC2294650.1"/>
    </source>
</evidence>
<dbReference type="InterPro" id="IPR036746">
    <property type="entry name" value="TT1725-like_sf"/>
</dbReference>
<dbReference type="EMBL" id="JAARVD010000003">
    <property type="protein sequence ID" value="MBC1796327.1"/>
    <property type="molecule type" value="Genomic_DNA"/>
</dbReference>
<dbReference type="SUPFAM" id="SSF103007">
    <property type="entry name" value="Hypothetical protein TT1725"/>
    <property type="match status" value="1"/>
</dbReference>
<evidence type="ECO:0000313" key="27">
    <source>
        <dbReference type="Proteomes" id="UP000585696"/>
    </source>
</evidence>
<evidence type="ECO:0000313" key="24">
    <source>
        <dbReference type="Proteomes" id="UP000548082"/>
    </source>
</evidence>
<evidence type="ECO:0000313" key="19">
    <source>
        <dbReference type="Proteomes" id="UP000539064"/>
    </source>
</evidence>
<dbReference type="EMBL" id="JAARZS010000048">
    <property type="protein sequence ID" value="MBC2285545.1"/>
    <property type="molecule type" value="Genomic_DNA"/>
</dbReference>
<dbReference type="EMBL" id="JAARRU010000001">
    <property type="protein sequence ID" value="MBC1563973.1"/>
    <property type="molecule type" value="Genomic_DNA"/>
</dbReference>
<name>A0A099W9D4_9LIST</name>
<evidence type="ECO:0000313" key="11">
    <source>
        <dbReference type="EMBL" id="MBC2177117.1"/>
    </source>
</evidence>
<evidence type="ECO:0000313" key="4">
    <source>
        <dbReference type="EMBL" id="MBC1493366.1"/>
    </source>
</evidence>
<dbReference type="STRING" id="1552123.EP57_07180"/>
<dbReference type="EMBL" id="JAARYH010000002">
    <property type="protein sequence ID" value="MBC2166034.1"/>
    <property type="molecule type" value="Genomic_DNA"/>
</dbReference>
<dbReference type="AlphaFoldDB" id="A0A099W9D4"/>
<evidence type="ECO:0000313" key="14">
    <source>
        <dbReference type="EMBL" id="MBC2310645.1"/>
    </source>
</evidence>
<dbReference type="Proteomes" id="UP000586951">
    <property type="component" value="Unassembled WGS sequence"/>
</dbReference>
<protein>
    <submittedName>
        <fullName evidence="2">DUF503 family protein</fullName>
    </submittedName>
</protein>
<dbReference type="PANTHER" id="PTHR36441">
    <property type="entry name" value="HYPOTHETICAL CYTOSOLIC PROTEIN"/>
    <property type="match status" value="1"/>
</dbReference>
<dbReference type="Proteomes" id="UP000565628">
    <property type="component" value="Unassembled WGS sequence"/>
</dbReference>
<evidence type="ECO:0000313" key="28">
    <source>
        <dbReference type="Proteomes" id="UP000586951"/>
    </source>
</evidence>
<evidence type="ECO:0000313" key="7">
    <source>
        <dbReference type="EMBL" id="MBC1793174.1"/>
    </source>
</evidence>
<dbReference type="Gene3D" id="3.30.70.1120">
    <property type="entry name" value="TT1725-like"/>
    <property type="match status" value="1"/>
</dbReference>
<dbReference type="Proteomes" id="UP000541735">
    <property type="component" value="Unassembled WGS sequence"/>
</dbReference>
<dbReference type="OrthoDB" id="9809023at2"/>
<evidence type="ECO:0000313" key="21">
    <source>
        <dbReference type="Proteomes" id="UP000543005"/>
    </source>
</evidence>
<dbReference type="Proteomes" id="UP000544413">
    <property type="component" value="Unassembled WGS sequence"/>
</dbReference>
<dbReference type="EMBL" id="JAASTX010000032">
    <property type="protein sequence ID" value="MBC1493366.1"/>
    <property type="molecule type" value="Genomic_DNA"/>
</dbReference>
<accession>A0A099W9D4</accession>
<evidence type="ECO:0000313" key="26">
    <source>
        <dbReference type="Proteomes" id="UP000574104"/>
    </source>
</evidence>
<evidence type="ECO:0000313" key="6">
    <source>
        <dbReference type="EMBL" id="MBC1615185.1"/>
    </source>
</evidence>
<evidence type="ECO:0000313" key="12">
    <source>
        <dbReference type="EMBL" id="MBC2285545.1"/>
    </source>
</evidence>
<evidence type="ECO:0000313" key="9">
    <source>
        <dbReference type="EMBL" id="MBC2004491.1"/>
    </source>
</evidence>
<dbReference type="Proteomes" id="UP000029844">
    <property type="component" value="Unassembled WGS sequence"/>
</dbReference>
<evidence type="ECO:0000313" key="22">
    <source>
        <dbReference type="Proteomes" id="UP000544413"/>
    </source>
</evidence>
<comment type="caution">
    <text evidence="1">The sequence shown here is derived from an EMBL/GenBank/DDBJ whole genome shotgun (WGS) entry which is preliminary data.</text>
</comment>
<dbReference type="eggNOG" id="COG1550">
    <property type="taxonomic scope" value="Bacteria"/>
</dbReference>
<dbReference type="Proteomes" id="UP000533953">
    <property type="component" value="Unassembled WGS sequence"/>
</dbReference>
<dbReference type="Proteomes" id="UP000574104">
    <property type="component" value="Unassembled WGS sequence"/>
</dbReference>
<dbReference type="Proteomes" id="UP000519573">
    <property type="component" value="Unassembled WGS sequence"/>
</dbReference>
<evidence type="ECO:0000313" key="25">
    <source>
        <dbReference type="Proteomes" id="UP000565628"/>
    </source>
</evidence>
<evidence type="ECO:0000313" key="23">
    <source>
        <dbReference type="Proteomes" id="UP000546806"/>
    </source>
</evidence>
<evidence type="ECO:0000313" key="20">
    <source>
        <dbReference type="Proteomes" id="UP000541735"/>
    </source>
</evidence>
<dbReference type="EMBL" id="JAARZT010000040">
    <property type="protein sequence ID" value="MBC2294650.1"/>
    <property type="molecule type" value="Genomic_DNA"/>
</dbReference>
<dbReference type="EMBL" id="JAARWW010000005">
    <property type="protein sequence ID" value="MBC2004491.1"/>
    <property type="molecule type" value="Genomic_DNA"/>
</dbReference>
<dbReference type="Pfam" id="PF04456">
    <property type="entry name" value="DUF503"/>
    <property type="match status" value="1"/>
</dbReference>
<dbReference type="RefSeq" id="WP_036085446.1">
    <property type="nucleotide sequence ID" value="NZ_CBCSHQ010000005.1"/>
</dbReference>
<evidence type="ECO:0000313" key="8">
    <source>
        <dbReference type="EMBL" id="MBC1796327.1"/>
    </source>
</evidence>
<evidence type="ECO:0000313" key="16">
    <source>
        <dbReference type="Proteomes" id="UP000519573"/>
    </source>
</evidence>
<keyword evidence="15" id="KW-1185">Reference proteome</keyword>
<dbReference type="EMBL" id="JNFA01000019">
    <property type="protein sequence ID" value="KGL41617.1"/>
    <property type="molecule type" value="Genomic_DNA"/>
</dbReference>
<organism evidence="1 15">
    <name type="scientific">Listeria booriae</name>
    <dbReference type="NCBI Taxonomy" id="1552123"/>
    <lineage>
        <taxon>Bacteria</taxon>
        <taxon>Bacillati</taxon>
        <taxon>Bacillota</taxon>
        <taxon>Bacilli</taxon>
        <taxon>Bacillales</taxon>
        <taxon>Listeriaceae</taxon>
        <taxon>Listeria</taxon>
    </lineage>
</organism>
<dbReference type="EMBL" id="JAAROL010000001">
    <property type="protein sequence ID" value="MBC1331216.1"/>
    <property type="molecule type" value="Genomic_DNA"/>
</dbReference>
<dbReference type="GeneID" id="58717159"/>
<dbReference type="Proteomes" id="UP000532866">
    <property type="component" value="Unassembled WGS sequence"/>
</dbReference>
<evidence type="ECO:0000313" key="3">
    <source>
        <dbReference type="EMBL" id="MBC1401568.1"/>
    </source>
</evidence>
<dbReference type="InterPro" id="IPR007546">
    <property type="entry name" value="DUF503"/>
</dbReference>
<evidence type="ECO:0000313" key="18">
    <source>
        <dbReference type="Proteomes" id="UP000533953"/>
    </source>
</evidence>
<dbReference type="EMBL" id="JAARPT010000004">
    <property type="protein sequence ID" value="MBC1401568.1"/>
    <property type="molecule type" value="Genomic_DNA"/>
</dbReference>
<dbReference type="Proteomes" id="UP000585696">
    <property type="component" value="Unassembled WGS sequence"/>
</dbReference>
<dbReference type="EMBL" id="JAARYD010000005">
    <property type="protein sequence ID" value="MBC2177117.1"/>
    <property type="molecule type" value="Genomic_DNA"/>
</dbReference>
<evidence type="ECO:0000313" key="15">
    <source>
        <dbReference type="Proteomes" id="UP000029844"/>
    </source>
</evidence>
<dbReference type="Proteomes" id="UP000539064">
    <property type="component" value="Unassembled WGS sequence"/>
</dbReference>
<reference evidence="1 15" key="1">
    <citation type="submission" date="2014-05" db="EMBL/GenBank/DDBJ databases">
        <title>Novel Listeriaceae from food processing environments.</title>
        <authorList>
            <person name="den Bakker H.C."/>
        </authorList>
    </citation>
    <scope>NUCLEOTIDE SEQUENCE [LARGE SCALE GENOMIC DNA]</scope>
    <source>
        <strain evidence="1 15">FSL A5-0281</strain>
    </source>
</reference>
<dbReference type="PANTHER" id="PTHR36441:SF1">
    <property type="entry name" value="DUF503 DOMAIN-CONTAINING PROTEIN"/>
    <property type="match status" value="1"/>
</dbReference>
<evidence type="ECO:0000313" key="1">
    <source>
        <dbReference type="EMBL" id="KGL41617.1"/>
    </source>
</evidence>
<sequence length="92" mass="10638">MIRYVESEWVMQTPQTLKEKRAIIKRVLTRAGQKFNISIAEIGFQDKWQRSLIGFAVVSESHIHAEKVADTVLAFLDAFPEWERGQTTMESL</sequence>
<evidence type="ECO:0000313" key="2">
    <source>
        <dbReference type="EMBL" id="MBC1331216.1"/>
    </source>
</evidence>
<dbReference type="EMBL" id="JAASWV010000008">
    <property type="protein sequence ID" value="MBC2310645.1"/>
    <property type="molecule type" value="Genomic_DNA"/>
</dbReference>